<dbReference type="InterPro" id="IPR050796">
    <property type="entry name" value="SCF_F-box_component"/>
</dbReference>
<dbReference type="SUPFAM" id="SSF81383">
    <property type="entry name" value="F-box domain"/>
    <property type="match status" value="1"/>
</dbReference>
<evidence type="ECO:0000313" key="2">
    <source>
        <dbReference type="EMBL" id="KAJ8429702.1"/>
    </source>
</evidence>
<proteinExistence type="predicted"/>
<dbReference type="EMBL" id="JAKOGI010000867">
    <property type="protein sequence ID" value="KAJ8429702.1"/>
    <property type="molecule type" value="Genomic_DNA"/>
</dbReference>
<feature type="domain" description="F-box" evidence="1">
    <location>
        <begin position="7"/>
        <end position="57"/>
    </location>
</feature>
<gene>
    <name evidence="2" type="ORF">Cgig2_004877</name>
</gene>
<organism evidence="2 3">
    <name type="scientific">Carnegiea gigantea</name>
    <dbReference type="NCBI Taxonomy" id="171969"/>
    <lineage>
        <taxon>Eukaryota</taxon>
        <taxon>Viridiplantae</taxon>
        <taxon>Streptophyta</taxon>
        <taxon>Embryophyta</taxon>
        <taxon>Tracheophyta</taxon>
        <taxon>Spermatophyta</taxon>
        <taxon>Magnoliopsida</taxon>
        <taxon>eudicotyledons</taxon>
        <taxon>Gunneridae</taxon>
        <taxon>Pentapetalae</taxon>
        <taxon>Caryophyllales</taxon>
        <taxon>Cactineae</taxon>
        <taxon>Cactaceae</taxon>
        <taxon>Cactoideae</taxon>
        <taxon>Echinocereeae</taxon>
        <taxon>Carnegiea</taxon>
    </lineage>
</organism>
<dbReference type="InterPro" id="IPR017451">
    <property type="entry name" value="F-box-assoc_interact_dom"/>
</dbReference>
<dbReference type="AlphaFoldDB" id="A0A9Q1Q4X4"/>
<dbReference type="NCBIfam" id="TIGR01640">
    <property type="entry name" value="F_box_assoc_1"/>
    <property type="match status" value="1"/>
</dbReference>
<dbReference type="InterPro" id="IPR036047">
    <property type="entry name" value="F-box-like_dom_sf"/>
</dbReference>
<dbReference type="PANTHER" id="PTHR31672:SF13">
    <property type="entry name" value="F-BOX PROTEIN CPR30-LIKE"/>
    <property type="match status" value="1"/>
</dbReference>
<dbReference type="PANTHER" id="PTHR31672">
    <property type="entry name" value="BNACNNG10540D PROTEIN"/>
    <property type="match status" value="1"/>
</dbReference>
<keyword evidence="3" id="KW-1185">Reference proteome</keyword>
<dbReference type="OrthoDB" id="1932945at2759"/>
<dbReference type="InterPro" id="IPR013187">
    <property type="entry name" value="F-box-assoc_dom_typ3"/>
</dbReference>
<name>A0A9Q1Q4X4_9CARY</name>
<sequence>MTSRKLSPCNLDLPIDVVAELLARLPVQTVLNFRRVCKSWNSLITSPGFVSLHLARYQNNNDDENTPILTYTCPGGYHLWMLRSTHTFKKVTNRCYTNLHGLGFKVPCNYHPCGSSVNGLLLLVKYPDPSDPKLTEIMLWNPILGKSHKLPALLIGEPCLGLGFSLSNNDYKVVAIANGTLPSVHVYTLSTCAWRSIDNYRKDIVHAVQSHGVLIEGIIFWVTKDYDKEGSQMVSFDVEDEAFDYITLPANDLMVYKRHPVAYRKCVGLLDVCWPSCSLWVMDNYQVPGAWTKLYTVDFQVSTIPDLICFKKNGQFIFGTREGGIRLCNIETQHIKHLMKGHLFFSTEFTYYGTLYKESLELVALILNGCD</sequence>
<dbReference type="Pfam" id="PF08268">
    <property type="entry name" value="FBA_3"/>
    <property type="match status" value="1"/>
</dbReference>
<evidence type="ECO:0000259" key="1">
    <source>
        <dbReference type="PROSITE" id="PS50181"/>
    </source>
</evidence>
<dbReference type="SMART" id="SM00256">
    <property type="entry name" value="FBOX"/>
    <property type="match status" value="1"/>
</dbReference>
<dbReference type="PROSITE" id="PS50181">
    <property type="entry name" value="FBOX"/>
    <property type="match status" value="1"/>
</dbReference>
<dbReference type="Gene3D" id="1.20.1280.50">
    <property type="match status" value="1"/>
</dbReference>
<accession>A0A9Q1Q4X4</accession>
<dbReference type="Pfam" id="PF00646">
    <property type="entry name" value="F-box"/>
    <property type="match status" value="1"/>
</dbReference>
<reference evidence="2" key="1">
    <citation type="submission" date="2022-04" db="EMBL/GenBank/DDBJ databases">
        <title>Carnegiea gigantea Genome sequencing and assembly v2.</title>
        <authorList>
            <person name="Copetti D."/>
            <person name="Sanderson M.J."/>
            <person name="Burquez A."/>
            <person name="Wojciechowski M.F."/>
        </authorList>
    </citation>
    <scope>NUCLEOTIDE SEQUENCE</scope>
    <source>
        <strain evidence="2">SGP5-SGP5p</strain>
        <tissue evidence="2">Aerial part</tissue>
    </source>
</reference>
<evidence type="ECO:0000313" key="3">
    <source>
        <dbReference type="Proteomes" id="UP001153076"/>
    </source>
</evidence>
<dbReference type="CDD" id="cd22157">
    <property type="entry name" value="F-box_AtFBW1-like"/>
    <property type="match status" value="1"/>
</dbReference>
<protein>
    <recommendedName>
        <fullName evidence="1">F-box domain-containing protein</fullName>
    </recommendedName>
</protein>
<comment type="caution">
    <text evidence="2">The sequence shown here is derived from an EMBL/GenBank/DDBJ whole genome shotgun (WGS) entry which is preliminary data.</text>
</comment>
<dbReference type="InterPro" id="IPR001810">
    <property type="entry name" value="F-box_dom"/>
</dbReference>
<dbReference type="Proteomes" id="UP001153076">
    <property type="component" value="Unassembled WGS sequence"/>
</dbReference>